<keyword evidence="3" id="KW-1185">Reference proteome</keyword>
<organism evidence="2 3">
    <name type="scientific">Bonamia ostreae</name>
    <dbReference type="NCBI Taxonomy" id="126728"/>
    <lineage>
        <taxon>Eukaryota</taxon>
        <taxon>Sar</taxon>
        <taxon>Rhizaria</taxon>
        <taxon>Endomyxa</taxon>
        <taxon>Ascetosporea</taxon>
        <taxon>Haplosporida</taxon>
        <taxon>Bonamia</taxon>
    </lineage>
</organism>
<evidence type="ECO:0000313" key="2">
    <source>
        <dbReference type="EMBL" id="MES1921422.1"/>
    </source>
</evidence>
<protein>
    <submittedName>
        <fullName evidence="2">Uncharacterized protein</fullName>
    </submittedName>
</protein>
<gene>
    <name evidence="2" type="ORF">MHBO_002955</name>
</gene>
<name>A0ABV2AP17_9EUKA</name>
<feature type="chain" id="PRO_5046082410" evidence="1">
    <location>
        <begin position="22"/>
        <end position="97"/>
    </location>
</feature>
<dbReference type="EMBL" id="JBDODL010001339">
    <property type="protein sequence ID" value="MES1921422.1"/>
    <property type="molecule type" value="Genomic_DNA"/>
</dbReference>
<evidence type="ECO:0000313" key="3">
    <source>
        <dbReference type="Proteomes" id="UP001439008"/>
    </source>
</evidence>
<accession>A0ABV2AP17</accession>
<dbReference type="Proteomes" id="UP001439008">
    <property type="component" value="Unassembled WGS sequence"/>
</dbReference>
<comment type="caution">
    <text evidence="2">The sequence shown here is derived from an EMBL/GenBank/DDBJ whole genome shotgun (WGS) entry which is preliminary data.</text>
</comment>
<sequence length="97" mass="11354">MTIFRILSVLLMANLVDLTATTKNIKGNEKTEILAIKVDFNVDYCFYKADPQNTFEKDIEEMVDEINFKLLNDYEIMILPQITKSDFVFNEPCFNIF</sequence>
<keyword evidence="1" id="KW-0732">Signal</keyword>
<feature type="signal peptide" evidence="1">
    <location>
        <begin position="1"/>
        <end position="21"/>
    </location>
</feature>
<reference evidence="2 3" key="1">
    <citation type="journal article" date="2024" name="BMC Biol.">
        <title>Comparative genomics of Ascetosporea gives new insight into the evolutionary basis for animal parasitism in Rhizaria.</title>
        <authorList>
            <person name="Hiltunen Thoren M."/>
            <person name="Onut-Brannstrom I."/>
            <person name="Alfjorden A."/>
            <person name="Peckova H."/>
            <person name="Swords F."/>
            <person name="Hooper C."/>
            <person name="Holzer A.S."/>
            <person name="Bass D."/>
            <person name="Burki F."/>
        </authorList>
    </citation>
    <scope>NUCLEOTIDE SEQUENCE [LARGE SCALE GENOMIC DNA]</scope>
    <source>
        <strain evidence="2">20-A016</strain>
    </source>
</reference>
<evidence type="ECO:0000256" key="1">
    <source>
        <dbReference type="SAM" id="SignalP"/>
    </source>
</evidence>
<proteinExistence type="predicted"/>